<dbReference type="EMBL" id="JBFXLU010000044">
    <property type="protein sequence ID" value="KAL2849234.1"/>
    <property type="molecule type" value="Genomic_DNA"/>
</dbReference>
<protein>
    <submittedName>
        <fullName evidence="1">Uncharacterized protein</fullName>
    </submittedName>
</protein>
<comment type="caution">
    <text evidence="1">The sequence shown here is derived from an EMBL/GenBank/DDBJ whole genome shotgun (WGS) entry which is preliminary data.</text>
</comment>
<reference evidence="1 2" key="1">
    <citation type="submission" date="2024-07" db="EMBL/GenBank/DDBJ databases">
        <title>Section-level genome sequencing and comparative genomics of Aspergillus sections Usti and Cavernicolus.</title>
        <authorList>
            <consortium name="Lawrence Berkeley National Laboratory"/>
            <person name="Nybo J.L."/>
            <person name="Vesth T.C."/>
            <person name="Theobald S."/>
            <person name="Frisvad J.C."/>
            <person name="Larsen T.O."/>
            <person name="Kjaerboelling I."/>
            <person name="Rothschild-Mancinelli K."/>
            <person name="Lyhne E.K."/>
            <person name="Kogle M.E."/>
            <person name="Barry K."/>
            <person name="Clum A."/>
            <person name="Na H."/>
            <person name="Ledsgaard L."/>
            <person name="Lin J."/>
            <person name="Lipzen A."/>
            <person name="Kuo A."/>
            <person name="Riley R."/>
            <person name="Mondo S."/>
            <person name="Labutti K."/>
            <person name="Haridas S."/>
            <person name="Pangalinan J."/>
            <person name="Salamov A.A."/>
            <person name="Simmons B.A."/>
            <person name="Magnuson J.K."/>
            <person name="Chen J."/>
            <person name="Drula E."/>
            <person name="Henrissat B."/>
            <person name="Wiebenga A."/>
            <person name="Lubbers R.J."/>
            <person name="Gomes A.C."/>
            <person name="Makela M.R."/>
            <person name="Stajich J."/>
            <person name="Grigoriev I.V."/>
            <person name="Mortensen U.H."/>
            <person name="De Vries R.P."/>
            <person name="Baker S.E."/>
            <person name="Andersen M.R."/>
        </authorList>
    </citation>
    <scope>NUCLEOTIDE SEQUENCE [LARGE SCALE GENOMIC DNA]</scope>
    <source>
        <strain evidence="1 2">CBS 123904</strain>
    </source>
</reference>
<evidence type="ECO:0000313" key="1">
    <source>
        <dbReference type="EMBL" id="KAL2849234.1"/>
    </source>
</evidence>
<name>A0ABR4KAC7_9EURO</name>
<organism evidence="1 2">
    <name type="scientific">Aspergillus pseudoustus</name>
    <dbReference type="NCBI Taxonomy" id="1810923"/>
    <lineage>
        <taxon>Eukaryota</taxon>
        <taxon>Fungi</taxon>
        <taxon>Dikarya</taxon>
        <taxon>Ascomycota</taxon>
        <taxon>Pezizomycotina</taxon>
        <taxon>Eurotiomycetes</taxon>
        <taxon>Eurotiomycetidae</taxon>
        <taxon>Eurotiales</taxon>
        <taxon>Aspergillaceae</taxon>
        <taxon>Aspergillus</taxon>
        <taxon>Aspergillus subgen. Nidulantes</taxon>
    </lineage>
</organism>
<keyword evidence="2" id="KW-1185">Reference proteome</keyword>
<gene>
    <name evidence="1" type="ORF">BJY01DRAFT_147193</name>
</gene>
<evidence type="ECO:0000313" key="2">
    <source>
        <dbReference type="Proteomes" id="UP001610446"/>
    </source>
</evidence>
<sequence length="112" mass="12864">MFRDLRCYTGLQARYMEPSATLHTIVPLLPFSHVFFYSTEEYFVVSTLKVKDSIFLIVDSCCWSTCMNSFLPLPYFFIPAFTHGTCLQSQQRSKIPSFVLPFASPLSCLLVE</sequence>
<accession>A0ABR4KAC7</accession>
<dbReference type="Proteomes" id="UP001610446">
    <property type="component" value="Unassembled WGS sequence"/>
</dbReference>
<proteinExistence type="predicted"/>